<evidence type="ECO:0000313" key="2">
    <source>
        <dbReference type="Proteomes" id="UP001595818"/>
    </source>
</evidence>
<keyword evidence="2" id="KW-1185">Reference proteome</keyword>
<accession>A0ABV9T4Y0</accession>
<organism evidence="1 2">
    <name type="scientific">Negadavirga shengliensis</name>
    <dbReference type="NCBI Taxonomy" id="1389218"/>
    <lineage>
        <taxon>Bacteria</taxon>
        <taxon>Pseudomonadati</taxon>
        <taxon>Bacteroidota</taxon>
        <taxon>Cytophagia</taxon>
        <taxon>Cytophagales</taxon>
        <taxon>Cyclobacteriaceae</taxon>
        <taxon>Negadavirga</taxon>
    </lineage>
</organism>
<dbReference type="EMBL" id="JBHSJJ010000011">
    <property type="protein sequence ID" value="MFC4873546.1"/>
    <property type="molecule type" value="Genomic_DNA"/>
</dbReference>
<comment type="caution">
    <text evidence="1">The sequence shown here is derived from an EMBL/GenBank/DDBJ whole genome shotgun (WGS) entry which is preliminary data.</text>
</comment>
<reference evidence="2" key="1">
    <citation type="journal article" date="2019" name="Int. J. Syst. Evol. Microbiol.">
        <title>The Global Catalogue of Microorganisms (GCM) 10K type strain sequencing project: providing services to taxonomists for standard genome sequencing and annotation.</title>
        <authorList>
            <consortium name="The Broad Institute Genomics Platform"/>
            <consortium name="The Broad Institute Genome Sequencing Center for Infectious Disease"/>
            <person name="Wu L."/>
            <person name="Ma J."/>
        </authorList>
    </citation>
    <scope>NUCLEOTIDE SEQUENCE [LARGE SCALE GENOMIC DNA]</scope>
    <source>
        <strain evidence="2">CGMCC 4.7466</strain>
    </source>
</reference>
<dbReference type="Proteomes" id="UP001595818">
    <property type="component" value="Unassembled WGS sequence"/>
</dbReference>
<dbReference type="RefSeq" id="WP_377066507.1">
    <property type="nucleotide sequence ID" value="NZ_JBHSJJ010000011.1"/>
</dbReference>
<proteinExistence type="predicted"/>
<sequence>MILRSKKMVVWGILLLFTGSISAQIVPGERDSIPITKPKALQSRYVVNHSPIGEIRLVKRGIRSLDAERESFWGRLTGGAVTLISGLPTSYSGKSLWLSENELISSDPAFSWQVPIFIHGEEFRSRERIRNEDGSRSVETQIGVSADWTEGAFGLILEGSDTLGSFILLPDQFMERSGFYWLSRLERENSNLTAFIEKNEPVQVNSDFMVKAVFRGKELTMVSSGRGYRSLILLEDEPVAVFQGEPNFIVLNKKNRISPYMLAVKDKIDRGDLIRLGLLNTLIAKFLREEHLSE</sequence>
<evidence type="ECO:0000313" key="1">
    <source>
        <dbReference type="EMBL" id="MFC4873546.1"/>
    </source>
</evidence>
<protein>
    <submittedName>
        <fullName evidence="1">Uncharacterized protein</fullName>
    </submittedName>
</protein>
<name>A0ABV9T4Y0_9BACT</name>
<gene>
    <name evidence="1" type="ORF">ACFPFU_17725</name>
</gene>